<dbReference type="OrthoDB" id="5397525at2"/>
<evidence type="ECO:0000313" key="3">
    <source>
        <dbReference type="Proteomes" id="UP000007721"/>
    </source>
</evidence>
<gene>
    <name evidence="2" type="ordered locus">Geob_3401</name>
</gene>
<organism evidence="2 3">
    <name type="scientific">Geotalea daltonii (strain DSM 22248 / JCM 15807 / FRC-32)</name>
    <name type="common">Geobacter daltonii</name>
    <dbReference type="NCBI Taxonomy" id="316067"/>
    <lineage>
        <taxon>Bacteria</taxon>
        <taxon>Pseudomonadati</taxon>
        <taxon>Thermodesulfobacteriota</taxon>
        <taxon>Desulfuromonadia</taxon>
        <taxon>Geobacterales</taxon>
        <taxon>Geobacteraceae</taxon>
        <taxon>Geotalea</taxon>
    </lineage>
</organism>
<dbReference type="Proteomes" id="UP000007721">
    <property type="component" value="Chromosome"/>
</dbReference>
<dbReference type="HOGENOM" id="CLU_2633021_0_0_7"/>
<dbReference type="KEGG" id="geo:Geob_3401"/>
<dbReference type="RefSeq" id="WP_012648472.1">
    <property type="nucleotide sequence ID" value="NC_011979.1"/>
</dbReference>
<accession>B9M5I5</accession>
<feature type="transmembrane region" description="Helical" evidence="1">
    <location>
        <begin position="30"/>
        <end position="52"/>
    </location>
</feature>
<dbReference type="AlphaFoldDB" id="B9M5I5"/>
<name>B9M5I5_GEODF</name>
<dbReference type="EMBL" id="CP001390">
    <property type="protein sequence ID" value="ACM21744.1"/>
    <property type="molecule type" value="Genomic_DNA"/>
</dbReference>
<keyword evidence="3" id="KW-1185">Reference proteome</keyword>
<protein>
    <submittedName>
        <fullName evidence="2">Uncharacterized protein</fullName>
    </submittedName>
</protein>
<keyword evidence="1" id="KW-0812">Transmembrane</keyword>
<keyword evidence="1" id="KW-0472">Membrane</keyword>
<reference evidence="2 3" key="1">
    <citation type="submission" date="2009-01" db="EMBL/GenBank/DDBJ databases">
        <title>Complete sequence of Geobacter sp. FRC-32.</title>
        <authorList>
            <consortium name="US DOE Joint Genome Institute"/>
            <person name="Lucas S."/>
            <person name="Copeland A."/>
            <person name="Lapidus A."/>
            <person name="Glavina del Rio T."/>
            <person name="Dalin E."/>
            <person name="Tice H."/>
            <person name="Bruce D."/>
            <person name="Goodwin L."/>
            <person name="Pitluck S."/>
            <person name="Saunders E."/>
            <person name="Brettin T."/>
            <person name="Detter J.C."/>
            <person name="Han C."/>
            <person name="Larimer F."/>
            <person name="Land M."/>
            <person name="Hauser L."/>
            <person name="Kyrpides N."/>
            <person name="Ovchinnikova G."/>
            <person name="Kostka J."/>
            <person name="Richardson P."/>
        </authorList>
    </citation>
    <scope>NUCLEOTIDE SEQUENCE [LARGE SCALE GENOMIC DNA]</scope>
    <source>
        <strain evidence="3">DSM 22248 / JCM 15807 / FRC-32</strain>
    </source>
</reference>
<evidence type="ECO:0000256" key="1">
    <source>
        <dbReference type="SAM" id="Phobius"/>
    </source>
</evidence>
<proteinExistence type="predicted"/>
<evidence type="ECO:0000313" key="2">
    <source>
        <dbReference type="EMBL" id="ACM21744.1"/>
    </source>
</evidence>
<dbReference type="STRING" id="316067.Geob_3401"/>
<sequence length="77" mass="8156">MRLKAEIIGVVAGTATSTFAAGEPREDGSGLAVIIFLAFCALIVVGQLLPIFRTRINQRRAQLAAKEAVTGDNGEDR</sequence>
<keyword evidence="1" id="KW-1133">Transmembrane helix</keyword>